<dbReference type="STRING" id="1548547.BA177_05305"/>
<sequence>MKKIHIAISTDKIDETIADYSARFGVAPCSSVAGEYALWRTEVMNFSVRQDPGCDSGSLRHLGWEDAQATAFTQETDVNGIVWERFSAEQQADEINELWPDTDYQP</sequence>
<gene>
    <name evidence="1" type="ORF">BA177_05305</name>
</gene>
<keyword evidence="2" id="KW-1185">Reference proteome</keyword>
<accession>A0A193LKT1</accession>
<dbReference type="EMBL" id="CP016268">
    <property type="protein sequence ID" value="ANO53018.1"/>
    <property type="molecule type" value="Genomic_DNA"/>
</dbReference>
<protein>
    <recommendedName>
        <fullName evidence="3">VOC domain-containing protein</fullName>
    </recommendedName>
</protein>
<reference evidence="1 2" key="1">
    <citation type="submission" date="2016-06" db="EMBL/GenBank/DDBJ databases">
        <title>Complete genome sequence of a deep-branching marine Gamma Proteobacterium Woeseia oceani type strain XK5.</title>
        <authorList>
            <person name="Mu D."/>
            <person name="Du Z."/>
        </authorList>
    </citation>
    <scope>NUCLEOTIDE SEQUENCE [LARGE SCALE GENOMIC DNA]</scope>
    <source>
        <strain evidence="1 2">XK5</strain>
    </source>
</reference>
<evidence type="ECO:0008006" key="3">
    <source>
        <dbReference type="Google" id="ProtNLM"/>
    </source>
</evidence>
<evidence type="ECO:0000313" key="2">
    <source>
        <dbReference type="Proteomes" id="UP000092695"/>
    </source>
</evidence>
<dbReference type="KEGG" id="woc:BA177_05305"/>
<dbReference type="Proteomes" id="UP000092695">
    <property type="component" value="Chromosome"/>
</dbReference>
<dbReference type="OrthoDB" id="9789608at2"/>
<evidence type="ECO:0000313" key="1">
    <source>
        <dbReference type="EMBL" id="ANO53018.1"/>
    </source>
</evidence>
<dbReference type="AlphaFoldDB" id="A0A193LKT1"/>
<name>A0A193LKT1_9GAMM</name>
<dbReference type="RefSeq" id="WP_068618937.1">
    <property type="nucleotide sequence ID" value="NZ_CP016268.1"/>
</dbReference>
<proteinExistence type="predicted"/>
<organism evidence="1 2">
    <name type="scientific">Woeseia oceani</name>
    <dbReference type="NCBI Taxonomy" id="1548547"/>
    <lineage>
        <taxon>Bacteria</taxon>
        <taxon>Pseudomonadati</taxon>
        <taxon>Pseudomonadota</taxon>
        <taxon>Gammaproteobacteria</taxon>
        <taxon>Woeseiales</taxon>
        <taxon>Woeseiaceae</taxon>
        <taxon>Woeseia</taxon>
    </lineage>
</organism>